<gene>
    <name evidence="2" type="ORF">SAMN05216366_14615</name>
</gene>
<feature type="domain" description="Knr4/Smi1-like" evidence="1">
    <location>
        <begin position="30"/>
        <end position="152"/>
    </location>
</feature>
<proteinExistence type="predicted"/>
<dbReference type="Proteomes" id="UP000182412">
    <property type="component" value="Unassembled WGS sequence"/>
</dbReference>
<organism evidence="2 3">
    <name type="scientific">Selenomonas ruminantium</name>
    <dbReference type="NCBI Taxonomy" id="971"/>
    <lineage>
        <taxon>Bacteria</taxon>
        <taxon>Bacillati</taxon>
        <taxon>Bacillota</taxon>
        <taxon>Negativicutes</taxon>
        <taxon>Selenomonadales</taxon>
        <taxon>Selenomonadaceae</taxon>
        <taxon>Selenomonas</taxon>
    </lineage>
</organism>
<accession>A0A1H0V7Y3</accession>
<sequence>MSDYRWLKKYSCYDKDYEKNRGKYKHKFTPLSIEEVIRQEKRLGDKFPAELREFYIQIGFGILGVNNDDFLNLVMSPSDVVDFVLGEGMFENNYCRQDVNLQTKMVFFDTGDSVYLCLDLEKKDVEGKCPVVYSSGIEYVYMAESLEEFLRKMDESPNYYDDLW</sequence>
<dbReference type="InterPro" id="IPR018958">
    <property type="entry name" value="Knr4/Smi1-like_dom"/>
</dbReference>
<evidence type="ECO:0000259" key="1">
    <source>
        <dbReference type="SMART" id="SM00860"/>
    </source>
</evidence>
<name>A0A1H0V7Y3_SELRU</name>
<dbReference type="InterPro" id="IPR037883">
    <property type="entry name" value="Knr4/Smi1-like_sf"/>
</dbReference>
<dbReference type="SUPFAM" id="SSF160631">
    <property type="entry name" value="SMI1/KNR4-like"/>
    <property type="match status" value="1"/>
</dbReference>
<dbReference type="SMART" id="SM00860">
    <property type="entry name" value="SMI1_KNR4"/>
    <property type="match status" value="1"/>
</dbReference>
<dbReference type="EMBL" id="FNJQ01000046">
    <property type="protein sequence ID" value="SDP74454.1"/>
    <property type="molecule type" value="Genomic_DNA"/>
</dbReference>
<protein>
    <submittedName>
        <fullName evidence="2">SMI1-KNR4 cell-wall</fullName>
    </submittedName>
</protein>
<evidence type="ECO:0000313" key="3">
    <source>
        <dbReference type="Proteomes" id="UP000182412"/>
    </source>
</evidence>
<dbReference type="Gene3D" id="3.40.1580.10">
    <property type="entry name" value="SMI1/KNR4-like"/>
    <property type="match status" value="1"/>
</dbReference>
<dbReference type="AlphaFoldDB" id="A0A1H0V7Y3"/>
<dbReference type="Pfam" id="PF09346">
    <property type="entry name" value="SMI1_KNR4"/>
    <property type="match status" value="1"/>
</dbReference>
<evidence type="ECO:0000313" key="2">
    <source>
        <dbReference type="EMBL" id="SDP74454.1"/>
    </source>
</evidence>
<reference evidence="2 3" key="1">
    <citation type="submission" date="2016-10" db="EMBL/GenBank/DDBJ databases">
        <authorList>
            <person name="de Groot N.N."/>
        </authorList>
    </citation>
    <scope>NUCLEOTIDE SEQUENCE [LARGE SCALE GENOMIC DNA]</scope>
    <source>
        <strain evidence="2 3">S137</strain>
    </source>
</reference>